<reference evidence="6" key="1">
    <citation type="submission" date="2020-05" db="EMBL/GenBank/DDBJ databases">
        <authorList>
            <person name="Chiriac C."/>
            <person name="Salcher M."/>
            <person name="Ghai R."/>
            <person name="Kavagutti S V."/>
        </authorList>
    </citation>
    <scope>NUCLEOTIDE SEQUENCE</scope>
</reference>
<evidence type="ECO:0000256" key="2">
    <source>
        <dbReference type="ARBA" id="ARBA00006706"/>
    </source>
</evidence>
<dbReference type="InterPro" id="IPR000092">
    <property type="entry name" value="Polyprenyl_synt"/>
</dbReference>
<dbReference type="SFLD" id="SFLDS00005">
    <property type="entry name" value="Isoprenoid_Synthase_Type_I"/>
    <property type="match status" value="1"/>
</dbReference>
<dbReference type="Gene3D" id="1.10.600.10">
    <property type="entry name" value="Farnesyl Diphosphate Synthase"/>
    <property type="match status" value="1"/>
</dbReference>
<dbReference type="CDD" id="cd00685">
    <property type="entry name" value="Trans_IPPS_HT"/>
    <property type="match status" value="1"/>
</dbReference>
<dbReference type="PROSITE" id="PS00444">
    <property type="entry name" value="POLYPRENYL_SYNTHASE_2"/>
    <property type="match status" value="1"/>
</dbReference>
<dbReference type="InterPro" id="IPR008949">
    <property type="entry name" value="Isoprenoid_synthase_dom_sf"/>
</dbReference>
<dbReference type="PROSITE" id="PS00723">
    <property type="entry name" value="POLYPRENYL_SYNTHASE_1"/>
    <property type="match status" value="1"/>
</dbReference>
<keyword evidence="3" id="KW-0808">Transferase</keyword>
<dbReference type="SFLD" id="SFLDG01017">
    <property type="entry name" value="Polyprenyl_Transferase_Like"/>
    <property type="match status" value="1"/>
</dbReference>
<keyword evidence="4" id="KW-0479">Metal-binding</keyword>
<dbReference type="GO" id="GO:0008299">
    <property type="term" value="P:isoprenoid biosynthetic process"/>
    <property type="evidence" value="ECO:0007669"/>
    <property type="project" value="InterPro"/>
</dbReference>
<dbReference type="Pfam" id="PF00348">
    <property type="entry name" value="polyprenyl_synt"/>
    <property type="match status" value="1"/>
</dbReference>
<evidence type="ECO:0000256" key="3">
    <source>
        <dbReference type="ARBA" id="ARBA00022679"/>
    </source>
</evidence>
<comment type="similarity">
    <text evidence="2">Belongs to the FPP/GGPP synthase family.</text>
</comment>
<evidence type="ECO:0000256" key="4">
    <source>
        <dbReference type="ARBA" id="ARBA00022723"/>
    </source>
</evidence>
<dbReference type="EMBL" id="CAEZTM010000001">
    <property type="protein sequence ID" value="CAB4560285.1"/>
    <property type="molecule type" value="Genomic_DNA"/>
</dbReference>
<accession>A0A6J6DAK9</accession>
<dbReference type="PANTHER" id="PTHR12001">
    <property type="entry name" value="GERANYLGERANYL PYROPHOSPHATE SYNTHASE"/>
    <property type="match status" value="1"/>
</dbReference>
<gene>
    <name evidence="6" type="ORF">UFOPK1684_00027</name>
</gene>
<sequence length="371" mass="40261">MSEPIKLVDLVDTRLASFLDSRASELEAISPDLLHIMEYTRGMLATGKRFRARFCYWGWRAGSTSELDPGLGAETVDDLDAVISLALSLEVFHAAALVHDDIMDNSDTRRGKPSAHRAFETIHRERSYAGRSEHFGQSTALLVGDLLLAWSDDLLNQALIAIDSPTIALATRAEFSRMRQEVTVGQYLDIHEEAAWLHSSQAERLERALRVVTYKSAKYSMEAPLLIGASLAGANTSKLGALSAFGLPLGIAFQLRDDVLGVFGNSEVTGKPSGDDLREGKRTVLIALAEAAMPAGAKTVFNEMLGDRSLSGEQIEVMQETLQATGALEKIEAMISDYVSQAMDALRGAHWSPGAAAELTRLAEAVTQRQA</sequence>
<proteinExistence type="inferred from homology"/>
<comment type="cofactor">
    <cofactor evidence="1">
        <name>Mg(2+)</name>
        <dbReference type="ChEBI" id="CHEBI:18420"/>
    </cofactor>
</comment>
<protein>
    <submittedName>
        <fullName evidence="6">Unannotated protein</fullName>
    </submittedName>
</protein>
<evidence type="ECO:0000313" key="6">
    <source>
        <dbReference type="EMBL" id="CAB4560285.1"/>
    </source>
</evidence>
<dbReference type="GO" id="GO:0004659">
    <property type="term" value="F:prenyltransferase activity"/>
    <property type="evidence" value="ECO:0007669"/>
    <property type="project" value="InterPro"/>
</dbReference>
<dbReference type="SUPFAM" id="SSF48576">
    <property type="entry name" value="Terpenoid synthases"/>
    <property type="match status" value="1"/>
</dbReference>
<dbReference type="AlphaFoldDB" id="A0A6J6DAK9"/>
<organism evidence="6">
    <name type="scientific">freshwater metagenome</name>
    <dbReference type="NCBI Taxonomy" id="449393"/>
    <lineage>
        <taxon>unclassified sequences</taxon>
        <taxon>metagenomes</taxon>
        <taxon>ecological metagenomes</taxon>
    </lineage>
</organism>
<name>A0A6J6DAK9_9ZZZZ</name>
<evidence type="ECO:0000256" key="1">
    <source>
        <dbReference type="ARBA" id="ARBA00001946"/>
    </source>
</evidence>
<keyword evidence="5" id="KW-0460">Magnesium</keyword>
<dbReference type="InterPro" id="IPR033749">
    <property type="entry name" value="Polyprenyl_synt_CS"/>
</dbReference>
<evidence type="ECO:0000256" key="5">
    <source>
        <dbReference type="ARBA" id="ARBA00022842"/>
    </source>
</evidence>
<dbReference type="PANTHER" id="PTHR12001:SF85">
    <property type="entry name" value="SHORT CHAIN ISOPRENYL DIPHOSPHATE SYNTHASE"/>
    <property type="match status" value="1"/>
</dbReference>
<dbReference type="GO" id="GO:0046872">
    <property type="term" value="F:metal ion binding"/>
    <property type="evidence" value="ECO:0007669"/>
    <property type="project" value="UniProtKB-KW"/>
</dbReference>